<evidence type="ECO:0000256" key="2">
    <source>
        <dbReference type="ARBA" id="ARBA00010441"/>
    </source>
</evidence>
<keyword evidence="8 11" id="KW-0472">Membrane</keyword>
<evidence type="ECO:0000256" key="8">
    <source>
        <dbReference type="ARBA" id="ARBA00023136"/>
    </source>
</evidence>
<protein>
    <submittedName>
        <fullName evidence="12">Unannotated protein</fullName>
    </submittedName>
</protein>
<name>A0A6J7DKW2_9ZZZZ</name>
<dbReference type="InterPro" id="IPR048254">
    <property type="entry name" value="CDP_ALCOHOL_P_TRANSF_CS"/>
</dbReference>
<dbReference type="InterPro" id="IPR050324">
    <property type="entry name" value="CDP-alcohol_PTase-I"/>
</dbReference>
<dbReference type="GO" id="GO:0008444">
    <property type="term" value="F:CDP-diacylglycerol-glycerol-3-phosphate 3-phosphatidyltransferase activity"/>
    <property type="evidence" value="ECO:0007669"/>
    <property type="project" value="InterPro"/>
</dbReference>
<sequence length="181" mass="19862">MTFPNALSILRGFGIPLFVYQALVIKADKWAILTLVIAGATDYFDGKLARAWNQTSAVGEILDPAIDRLYIISTLVVLYMRDAAPLWLISILIGRDVVMAFFALALQLKGLPPIKVSYLGKAATFNLLYAFPLLLLALSSNRFSEIAFIAGWSFTLWGVALYVGTAIGYIQDAVVRIKNAN</sequence>
<keyword evidence="6 11" id="KW-1133">Transmembrane helix</keyword>
<dbReference type="PIRSF" id="PIRSF000847">
    <property type="entry name" value="Phos_ph_gly_syn"/>
    <property type="match status" value="1"/>
</dbReference>
<evidence type="ECO:0000313" key="12">
    <source>
        <dbReference type="EMBL" id="CAB4871161.1"/>
    </source>
</evidence>
<evidence type="ECO:0000256" key="10">
    <source>
        <dbReference type="ARBA" id="ARBA00023264"/>
    </source>
</evidence>
<dbReference type="InterPro" id="IPR004570">
    <property type="entry name" value="Phosphatidylglycerol_P_synth"/>
</dbReference>
<keyword evidence="7" id="KW-0443">Lipid metabolism</keyword>
<evidence type="ECO:0000256" key="6">
    <source>
        <dbReference type="ARBA" id="ARBA00022989"/>
    </source>
</evidence>
<evidence type="ECO:0000256" key="4">
    <source>
        <dbReference type="ARBA" id="ARBA00022679"/>
    </source>
</evidence>
<dbReference type="GO" id="GO:0046474">
    <property type="term" value="P:glycerophospholipid biosynthetic process"/>
    <property type="evidence" value="ECO:0007669"/>
    <property type="project" value="TreeGrafter"/>
</dbReference>
<reference evidence="12" key="1">
    <citation type="submission" date="2020-05" db="EMBL/GenBank/DDBJ databases">
        <authorList>
            <person name="Chiriac C."/>
            <person name="Salcher M."/>
            <person name="Ghai R."/>
            <person name="Kavagutti S V."/>
        </authorList>
    </citation>
    <scope>NUCLEOTIDE SEQUENCE</scope>
</reference>
<keyword evidence="4" id="KW-0808">Transferase</keyword>
<feature type="transmembrane region" description="Helical" evidence="11">
    <location>
        <begin position="118"/>
        <end position="140"/>
    </location>
</feature>
<dbReference type="InterPro" id="IPR043130">
    <property type="entry name" value="CDP-OH_PTrfase_TM_dom"/>
</dbReference>
<keyword evidence="5 11" id="KW-0812">Transmembrane</keyword>
<dbReference type="EMBL" id="CAFBLW010000015">
    <property type="protein sequence ID" value="CAB4871161.1"/>
    <property type="molecule type" value="Genomic_DNA"/>
</dbReference>
<accession>A0A6J7DKW2</accession>
<dbReference type="PANTHER" id="PTHR14269">
    <property type="entry name" value="CDP-DIACYLGLYCEROL--GLYCEROL-3-PHOSPHATE 3-PHOSPHATIDYLTRANSFERASE-RELATED"/>
    <property type="match status" value="1"/>
</dbReference>
<keyword evidence="3" id="KW-0444">Lipid biosynthesis</keyword>
<keyword evidence="9" id="KW-0594">Phospholipid biosynthesis</keyword>
<comment type="similarity">
    <text evidence="2">Belongs to the CDP-alcohol phosphatidyltransferase class-I family.</text>
</comment>
<gene>
    <name evidence="12" type="ORF">UFOPK3461_00336</name>
</gene>
<evidence type="ECO:0000256" key="11">
    <source>
        <dbReference type="SAM" id="Phobius"/>
    </source>
</evidence>
<evidence type="ECO:0000256" key="5">
    <source>
        <dbReference type="ARBA" id="ARBA00022692"/>
    </source>
</evidence>
<organism evidence="12">
    <name type="scientific">freshwater metagenome</name>
    <dbReference type="NCBI Taxonomy" id="449393"/>
    <lineage>
        <taxon>unclassified sequences</taxon>
        <taxon>metagenomes</taxon>
        <taxon>ecological metagenomes</taxon>
    </lineage>
</organism>
<dbReference type="InterPro" id="IPR000462">
    <property type="entry name" value="CDP-OH_P_trans"/>
</dbReference>
<dbReference type="AlphaFoldDB" id="A0A6J7DKW2"/>
<dbReference type="PANTHER" id="PTHR14269:SF62">
    <property type="entry name" value="CDP-DIACYLGLYCEROL--GLYCEROL-3-PHOSPHATE 3-PHOSPHATIDYLTRANSFERASE 1, CHLOROPLASTIC"/>
    <property type="match status" value="1"/>
</dbReference>
<dbReference type="GO" id="GO:0016020">
    <property type="term" value="C:membrane"/>
    <property type="evidence" value="ECO:0007669"/>
    <property type="project" value="UniProtKB-SubCell"/>
</dbReference>
<feature type="transmembrane region" description="Helical" evidence="11">
    <location>
        <begin position="146"/>
        <end position="170"/>
    </location>
</feature>
<dbReference type="Pfam" id="PF01066">
    <property type="entry name" value="CDP-OH_P_transf"/>
    <property type="match status" value="1"/>
</dbReference>
<comment type="subcellular location">
    <subcellularLocation>
        <location evidence="1">Membrane</location>
        <topology evidence="1">Multi-pass membrane protein</topology>
    </subcellularLocation>
</comment>
<evidence type="ECO:0000256" key="1">
    <source>
        <dbReference type="ARBA" id="ARBA00004141"/>
    </source>
</evidence>
<dbReference type="Gene3D" id="1.20.120.1760">
    <property type="match status" value="1"/>
</dbReference>
<dbReference type="PROSITE" id="PS00379">
    <property type="entry name" value="CDP_ALCOHOL_P_TRANSF"/>
    <property type="match status" value="1"/>
</dbReference>
<evidence type="ECO:0000256" key="3">
    <source>
        <dbReference type="ARBA" id="ARBA00022516"/>
    </source>
</evidence>
<proteinExistence type="inferred from homology"/>
<evidence type="ECO:0000256" key="7">
    <source>
        <dbReference type="ARBA" id="ARBA00023098"/>
    </source>
</evidence>
<feature type="transmembrane region" description="Helical" evidence="11">
    <location>
        <begin position="86"/>
        <end position="106"/>
    </location>
</feature>
<evidence type="ECO:0000256" key="9">
    <source>
        <dbReference type="ARBA" id="ARBA00023209"/>
    </source>
</evidence>
<keyword evidence="10" id="KW-1208">Phospholipid metabolism</keyword>